<reference evidence="3" key="1">
    <citation type="submission" date="2022-06" db="EMBL/GenBank/DDBJ databases">
        <title>Sequencing the genomes of 1000 actinobacteria strains.</title>
        <authorList>
            <person name="Klenk H.-P."/>
        </authorList>
    </citation>
    <scope>NUCLEOTIDE SEQUENCE</scope>
    <source>
        <strain evidence="3">DSM 46694</strain>
    </source>
</reference>
<evidence type="ECO:0000313" key="4">
    <source>
        <dbReference type="Proteomes" id="UP001139648"/>
    </source>
</evidence>
<accession>A0A9X2K4K4</accession>
<sequence>MRRFPLVLACFLLTACASSYGAGDTEPLTGPTAIDHAAVNTWRDFPAGGKPRPLVVTSDLPLRSAEAKADGPFEPAAELPAETPPPSEWELPDGSATVTAVSAAAAYSAMTRLMRPGQARRPAKVTGAVWSTGTFTTDRGPVELPAWRFSTDSGGSVTWPGLAPEHFWRLGELRASAVLHGVRLGQDGRTLVVSAVAPRACPGDRAPVLGAHAVESPSGVVVGMKVTEPGEGGSGCVMAAYASAAEYPVTLAEELGGRVVLDRTGAPVPVSPEGFPPTPS</sequence>
<evidence type="ECO:0000256" key="2">
    <source>
        <dbReference type="SAM" id="SignalP"/>
    </source>
</evidence>
<feature type="chain" id="PRO_5040931459" evidence="2">
    <location>
        <begin position="22"/>
        <end position="280"/>
    </location>
</feature>
<gene>
    <name evidence="3" type="ORF">HD597_007163</name>
</gene>
<name>A0A9X2K4K4_9ACTN</name>
<feature type="compositionally biased region" description="Low complexity" evidence="1">
    <location>
        <begin position="72"/>
        <end position="81"/>
    </location>
</feature>
<dbReference type="PROSITE" id="PS51257">
    <property type="entry name" value="PROKAR_LIPOPROTEIN"/>
    <property type="match status" value="1"/>
</dbReference>
<proteinExistence type="predicted"/>
<dbReference type="AlphaFoldDB" id="A0A9X2K4K4"/>
<evidence type="ECO:0000313" key="3">
    <source>
        <dbReference type="EMBL" id="MCP2360143.1"/>
    </source>
</evidence>
<protein>
    <submittedName>
        <fullName evidence="3">Uncharacterized protein</fullName>
    </submittedName>
</protein>
<organism evidence="3 4">
    <name type="scientific">Nonomuraea thailandensis</name>
    <dbReference type="NCBI Taxonomy" id="1188745"/>
    <lineage>
        <taxon>Bacteria</taxon>
        <taxon>Bacillati</taxon>
        <taxon>Actinomycetota</taxon>
        <taxon>Actinomycetes</taxon>
        <taxon>Streptosporangiales</taxon>
        <taxon>Streptosporangiaceae</taxon>
        <taxon>Nonomuraea</taxon>
    </lineage>
</organism>
<evidence type="ECO:0000256" key="1">
    <source>
        <dbReference type="SAM" id="MobiDB-lite"/>
    </source>
</evidence>
<keyword evidence="4" id="KW-1185">Reference proteome</keyword>
<keyword evidence="2" id="KW-0732">Signal</keyword>
<dbReference type="RefSeq" id="WP_253747796.1">
    <property type="nucleotide sequence ID" value="NZ_BAABKA010000066.1"/>
</dbReference>
<feature type="signal peptide" evidence="2">
    <location>
        <begin position="1"/>
        <end position="21"/>
    </location>
</feature>
<dbReference type="EMBL" id="JAMZEB010000002">
    <property type="protein sequence ID" value="MCP2360143.1"/>
    <property type="molecule type" value="Genomic_DNA"/>
</dbReference>
<dbReference type="Proteomes" id="UP001139648">
    <property type="component" value="Unassembled WGS sequence"/>
</dbReference>
<feature type="region of interest" description="Disordered" evidence="1">
    <location>
        <begin position="65"/>
        <end position="92"/>
    </location>
</feature>
<comment type="caution">
    <text evidence="3">The sequence shown here is derived from an EMBL/GenBank/DDBJ whole genome shotgun (WGS) entry which is preliminary data.</text>
</comment>